<proteinExistence type="predicted"/>
<evidence type="ECO:0000313" key="1">
    <source>
        <dbReference type="EMBL" id="OOR98089.1"/>
    </source>
</evidence>
<dbReference type="Proteomes" id="UP000190867">
    <property type="component" value="Unassembled WGS sequence"/>
</dbReference>
<sequence>MAITSAVQNGNFVYAYKPNSQPIVKTGQLYGYTANSVSIKEGFWISTYDENGKLISRTAAR</sequence>
<reference evidence="1 2" key="1">
    <citation type="submission" date="2017-02" db="EMBL/GenBank/DDBJ databases">
        <title>Draft genome sequence of Haemophilus paracuniculus CCUG 43573 type strain.</title>
        <authorList>
            <person name="Engstrom-Jakobsson H."/>
            <person name="Salva-Serra F."/>
            <person name="Thorell K."/>
            <person name="Gonzales-Siles L."/>
            <person name="Karlsson R."/>
            <person name="Boulund F."/>
            <person name="Engstrand L."/>
            <person name="Kristiansson E."/>
            <person name="Moore E."/>
        </authorList>
    </citation>
    <scope>NUCLEOTIDE SEQUENCE [LARGE SCALE GENOMIC DNA]</scope>
    <source>
        <strain evidence="1 2">CCUG 43573</strain>
    </source>
</reference>
<keyword evidence="2" id="KW-1185">Reference proteome</keyword>
<dbReference type="EMBL" id="MUYA01000019">
    <property type="protein sequence ID" value="OOR98089.1"/>
    <property type="molecule type" value="Genomic_DNA"/>
</dbReference>
<organism evidence="1 2">
    <name type="scientific">Haemophilus paracuniculus</name>
    <dbReference type="NCBI Taxonomy" id="734"/>
    <lineage>
        <taxon>Bacteria</taxon>
        <taxon>Pseudomonadati</taxon>
        <taxon>Pseudomonadota</taxon>
        <taxon>Gammaproteobacteria</taxon>
        <taxon>Pasteurellales</taxon>
        <taxon>Pasteurellaceae</taxon>
        <taxon>Haemophilus</taxon>
    </lineage>
</organism>
<evidence type="ECO:0000313" key="2">
    <source>
        <dbReference type="Proteomes" id="UP000190867"/>
    </source>
</evidence>
<dbReference type="RefSeq" id="WP_078237671.1">
    <property type="nucleotide sequence ID" value="NZ_MUYA01000019.1"/>
</dbReference>
<comment type="caution">
    <text evidence="1">The sequence shown here is derived from an EMBL/GenBank/DDBJ whole genome shotgun (WGS) entry which is preliminary data.</text>
</comment>
<dbReference type="OrthoDB" id="5362261at2"/>
<gene>
    <name evidence="1" type="ORF">B0187_09840</name>
</gene>
<accession>A0A1T0AQ52</accession>
<dbReference type="STRING" id="734.B0187_09840"/>
<dbReference type="AlphaFoldDB" id="A0A1T0AQ52"/>
<protein>
    <submittedName>
        <fullName evidence="1">Uncharacterized protein</fullName>
    </submittedName>
</protein>
<name>A0A1T0AQ52_9PAST</name>